<reference evidence="2 3" key="2">
    <citation type="submission" date="2024-07" db="EMBL/GenBank/DDBJ databases">
        <authorList>
            <person name="Akdeniz Z."/>
        </authorList>
    </citation>
    <scope>NUCLEOTIDE SEQUENCE [LARGE SCALE GENOMIC DNA]</scope>
</reference>
<name>A0AA86UJD1_9EUKA</name>
<sequence>MSSIHKVIPILKTQYLCSQCNDAKIFVQQMCTSERSTQKLISVSLYMYWTLEKQQPAHPFQEYTAQKRRSSSCTRRRFVFMRYYAAVDVRKDSKAAEVPLRHLLRAYRIFVSYLRLYSQCPSTQTLKTSLQSDEVAFARYRRFPAFRIYLWKLFWPYTQCLLLITNLFKRKFERSISVHMVWAEVNTRGVSENKMALYSILKVAAVKMDFASESRSCRRTRLAL</sequence>
<evidence type="ECO:0000313" key="3">
    <source>
        <dbReference type="Proteomes" id="UP001642409"/>
    </source>
</evidence>
<proteinExistence type="predicted"/>
<protein>
    <submittedName>
        <fullName evidence="2">Hypothetical_protein</fullName>
    </submittedName>
</protein>
<dbReference type="Proteomes" id="UP001642409">
    <property type="component" value="Unassembled WGS sequence"/>
</dbReference>
<gene>
    <name evidence="1" type="ORF">HINF_LOCUS41461</name>
    <name evidence="2" type="ORF">HINF_LOCUS42620</name>
</gene>
<organism evidence="1">
    <name type="scientific">Hexamita inflata</name>
    <dbReference type="NCBI Taxonomy" id="28002"/>
    <lineage>
        <taxon>Eukaryota</taxon>
        <taxon>Metamonada</taxon>
        <taxon>Diplomonadida</taxon>
        <taxon>Hexamitidae</taxon>
        <taxon>Hexamitinae</taxon>
        <taxon>Hexamita</taxon>
    </lineage>
</organism>
<reference evidence="1" key="1">
    <citation type="submission" date="2023-06" db="EMBL/GenBank/DDBJ databases">
        <authorList>
            <person name="Kurt Z."/>
        </authorList>
    </citation>
    <scope>NUCLEOTIDE SEQUENCE</scope>
</reference>
<keyword evidence="3" id="KW-1185">Reference proteome</keyword>
<comment type="caution">
    <text evidence="1">The sequence shown here is derived from an EMBL/GenBank/DDBJ whole genome shotgun (WGS) entry which is preliminary data.</text>
</comment>
<evidence type="ECO:0000313" key="2">
    <source>
        <dbReference type="EMBL" id="CAL6048289.1"/>
    </source>
</evidence>
<dbReference type="AlphaFoldDB" id="A0AA86UJD1"/>
<dbReference type="EMBL" id="CAXDID020000174">
    <property type="protein sequence ID" value="CAL6048289.1"/>
    <property type="molecule type" value="Genomic_DNA"/>
</dbReference>
<accession>A0AA86UJD1</accession>
<evidence type="ECO:0000313" key="1">
    <source>
        <dbReference type="EMBL" id="CAI9953816.1"/>
    </source>
</evidence>
<dbReference type="EMBL" id="CATOUU010000841">
    <property type="protein sequence ID" value="CAI9953816.1"/>
    <property type="molecule type" value="Genomic_DNA"/>
</dbReference>